<dbReference type="EMBL" id="LGRV01000003">
    <property type="protein sequence ID" value="KOS69345.1"/>
    <property type="molecule type" value="Genomic_DNA"/>
</dbReference>
<organism evidence="1 2">
    <name type="scientific">Lysinibacillus contaminans</name>
    <dbReference type="NCBI Taxonomy" id="1293441"/>
    <lineage>
        <taxon>Bacteria</taxon>
        <taxon>Bacillati</taxon>
        <taxon>Bacillota</taxon>
        <taxon>Bacilli</taxon>
        <taxon>Bacillales</taxon>
        <taxon>Bacillaceae</taxon>
        <taxon>Lysinibacillus</taxon>
    </lineage>
</organism>
<accession>A0ABR5K3V3</accession>
<sequence length="115" mass="12894">MKKWGVFMVLALFVVVGILYYSFAKSQFELAEELYDFPVPKGAMLIQTEVTDNRKSFDWSAASGDNGIPLSYKLILKKNGWDQGQIDGTNVVYTKGQQQINLSTATDYLSIAKVE</sequence>
<proteinExistence type="predicted"/>
<name>A0ABR5K3V3_9BACI</name>
<gene>
    <name evidence="1" type="ORF">AEA09_12760</name>
</gene>
<evidence type="ECO:0000313" key="2">
    <source>
        <dbReference type="Proteomes" id="UP000050668"/>
    </source>
</evidence>
<dbReference type="Proteomes" id="UP000050668">
    <property type="component" value="Unassembled WGS sequence"/>
</dbReference>
<comment type="caution">
    <text evidence="1">The sequence shown here is derived from an EMBL/GenBank/DDBJ whole genome shotgun (WGS) entry which is preliminary data.</text>
</comment>
<dbReference type="RefSeq" id="WP_053584210.1">
    <property type="nucleotide sequence ID" value="NZ_LGRV01000003.1"/>
</dbReference>
<evidence type="ECO:0000313" key="1">
    <source>
        <dbReference type="EMBL" id="KOS69345.1"/>
    </source>
</evidence>
<keyword evidence="2" id="KW-1185">Reference proteome</keyword>
<reference evidence="2" key="1">
    <citation type="submission" date="2015-07" db="EMBL/GenBank/DDBJ databases">
        <title>Fjat-14205 dsm 2895.</title>
        <authorList>
            <person name="Liu B."/>
            <person name="Wang J."/>
            <person name="Zhu Y."/>
            <person name="Liu G."/>
            <person name="Chen Q."/>
            <person name="Chen Z."/>
            <person name="Lan J."/>
            <person name="Che J."/>
            <person name="Ge C."/>
            <person name="Shi H."/>
            <person name="Pan Z."/>
            <person name="Liu X."/>
        </authorList>
    </citation>
    <scope>NUCLEOTIDE SEQUENCE [LARGE SCALE GENOMIC DNA]</scope>
    <source>
        <strain evidence="2">DSM 25560</strain>
    </source>
</reference>
<protein>
    <submittedName>
        <fullName evidence="1">Uncharacterized protein</fullName>
    </submittedName>
</protein>